<dbReference type="Proteomes" id="UP000011885">
    <property type="component" value="Unassembled WGS sequence"/>
</dbReference>
<evidence type="ECO:0000256" key="5">
    <source>
        <dbReference type="ARBA" id="ARBA00022801"/>
    </source>
</evidence>
<dbReference type="SMART" id="SM00812">
    <property type="entry name" value="Alpha_L_fucos"/>
    <property type="match status" value="1"/>
</dbReference>
<dbReference type="PRINTS" id="PR00741">
    <property type="entry name" value="GLHYDRLASE29"/>
</dbReference>
<dbReference type="GO" id="GO:0005764">
    <property type="term" value="C:lysosome"/>
    <property type="evidence" value="ECO:0007669"/>
    <property type="project" value="TreeGrafter"/>
</dbReference>
<evidence type="ECO:0000259" key="8">
    <source>
        <dbReference type="Pfam" id="PF01120"/>
    </source>
</evidence>
<feature type="domain" description="Glycoside hydrolase family 29 N-terminal" evidence="8">
    <location>
        <begin position="73"/>
        <end position="383"/>
    </location>
</feature>
<dbReference type="GO" id="GO:0006004">
    <property type="term" value="P:fucose metabolic process"/>
    <property type="evidence" value="ECO:0007669"/>
    <property type="project" value="InterPro"/>
</dbReference>
<evidence type="ECO:0000256" key="7">
    <source>
        <dbReference type="SAM" id="MobiDB-lite"/>
    </source>
</evidence>
<dbReference type="Gene3D" id="3.20.20.80">
    <property type="entry name" value="Glycosidases"/>
    <property type="match status" value="1"/>
</dbReference>
<keyword evidence="6 9" id="KW-0326">Glycosidase</keyword>
<dbReference type="Pfam" id="PF01120">
    <property type="entry name" value="Alpha_L_fucos"/>
    <property type="match status" value="1"/>
</dbReference>
<dbReference type="GO" id="GO:0004560">
    <property type="term" value="F:alpha-L-fucosidase activity"/>
    <property type="evidence" value="ECO:0007669"/>
    <property type="project" value="UniProtKB-EC"/>
</dbReference>
<dbReference type="SUPFAM" id="SSF51445">
    <property type="entry name" value="(Trans)glycosidases"/>
    <property type="match status" value="1"/>
</dbReference>
<evidence type="ECO:0000256" key="6">
    <source>
        <dbReference type="ARBA" id="ARBA00023295"/>
    </source>
</evidence>
<name>M5U9Q9_9BACT</name>
<dbReference type="EC" id="3.2.1.51" evidence="3"/>
<protein>
    <recommendedName>
        <fullName evidence="3">alpha-L-fucosidase</fullName>
        <ecNumber evidence="3">3.2.1.51</ecNumber>
    </recommendedName>
</protein>
<reference evidence="9 10" key="1">
    <citation type="journal article" date="2013" name="Mar. Genomics">
        <title>Expression of sulfatases in Rhodopirellula baltica and the diversity of sulfatases in the genus Rhodopirellula.</title>
        <authorList>
            <person name="Wegner C.E."/>
            <person name="Richter-Heitmann T."/>
            <person name="Klindworth A."/>
            <person name="Klockow C."/>
            <person name="Richter M."/>
            <person name="Achstetter T."/>
            <person name="Glockner F.O."/>
            <person name="Harder J."/>
        </authorList>
    </citation>
    <scope>NUCLEOTIDE SEQUENCE [LARGE SCALE GENOMIC DNA]</scope>
    <source>
        <strain evidence="9 10">SM41</strain>
    </source>
</reference>
<dbReference type="PANTHER" id="PTHR10030">
    <property type="entry name" value="ALPHA-L-FUCOSIDASE"/>
    <property type="match status" value="1"/>
</dbReference>
<dbReference type="InterPro" id="IPR057739">
    <property type="entry name" value="Glyco_hydro_29_N"/>
</dbReference>
<organism evidence="9 10">
    <name type="scientific">Rhodopirellula sallentina SM41</name>
    <dbReference type="NCBI Taxonomy" id="1263870"/>
    <lineage>
        <taxon>Bacteria</taxon>
        <taxon>Pseudomonadati</taxon>
        <taxon>Planctomycetota</taxon>
        <taxon>Planctomycetia</taxon>
        <taxon>Pirellulales</taxon>
        <taxon>Pirellulaceae</taxon>
        <taxon>Rhodopirellula</taxon>
    </lineage>
</organism>
<evidence type="ECO:0000256" key="2">
    <source>
        <dbReference type="ARBA" id="ARBA00007951"/>
    </source>
</evidence>
<evidence type="ECO:0000256" key="3">
    <source>
        <dbReference type="ARBA" id="ARBA00012662"/>
    </source>
</evidence>
<dbReference type="InterPro" id="IPR016286">
    <property type="entry name" value="FUC_metazoa-typ"/>
</dbReference>
<evidence type="ECO:0000313" key="9">
    <source>
        <dbReference type="EMBL" id="EMI54591.1"/>
    </source>
</evidence>
<feature type="compositionally biased region" description="Low complexity" evidence="7">
    <location>
        <begin position="631"/>
        <end position="647"/>
    </location>
</feature>
<evidence type="ECO:0000313" key="10">
    <source>
        <dbReference type="Proteomes" id="UP000011885"/>
    </source>
</evidence>
<keyword evidence="10" id="KW-1185">Reference proteome</keyword>
<keyword evidence="5 9" id="KW-0378">Hydrolase</keyword>
<dbReference type="EMBL" id="ANOH01000273">
    <property type="protein sequence ID" value="EMI54591.1"/>
    <property type="molecule type" value="Genomic_DNA"/>
</dbReference>
<gene>
    <name evidence="9" type="ORF">RSSM_03957</name>
</gene>
<dbReference type="Gene3D" id="2.60.40.1180">
    <property type="entry name" value="Golgi alpha-mannosidase II"/>
    <property type="match status" value="1"/>
</dbReference>
<comment type="similarity">
    <text evidence="2">Belongs to the glycosyl hydrolase 29 family.</text>
</comment>
<evidence type="ECO:0000256" key="1">
    <source>
        <dbReference type="ARBA" id="ARBA00004071"/>
    </source>
</evidence>
<evidence type="ECO:0000256" key="4">
    <source>
        <dbReference type="ARBA" id="ARBA00022729"/>
    </source>
</evidence>
<keyword evidence="4" id="KW-0732">Signal</keyword>
<accession>M5U9Q9</accession>
<sequence>MTTQSRLPIFQHANQQTQFAGGRQSVRTANIDRKQMIKSLAVAFAVVLMAGNTFAEEMDATWGESTVKLRADNAQRGELFDEGNYAMFIHWGLYSQLGNKVGDKTYYGIGEWIMDPKMAGIPVDQYKELAQTFNPTDFDAEAIVDLAKKAGMKYIIITAKHHDGFAMYDSAACDFNIVDATPFQTDPMKELSTVCRREGLGFGFYYSHSQDWTFPGARKGPTTDSDGNPATFEDYFYKKCVPQVEELTTQYGPIELIWFDTPGGMAKEHVQHLVDIVRKNQPRALVSGRAGHDLGDYQTLGDMEVPHQNIEGMWEAVDTTNDSWAYAWYDQRWKTPKEILHRLVACVGRGGTYMLNVGPDGAGVVPERAARSLREAGEWIHRYPQVVYGTDASPWGHSLPWGDVTVKGKRVFLTVFDWPSSGKLFLPGLRTEIKSARLLNSTNASQLSFTRDNGWTVLDVPSVAPDKLASVIELELRDQPEVDSTFAIDPNKGTEIRAQFSTVTRAKIRKDRWMEKFGEWVCEYPVTQWKDGGRAEWEIDILVPGDYDVALSYTGVGRLVWAVDVVDGEHIQNQQNASHNYQEFPIGWIKFPAPGKYKIAVSCLEGNIESAELKSIRLTPLSEYRETPRRAAATTTTTTTTTTTMQK</sequence>
<dbReference type="AlphaFoldDB" id="M5U9Q9"/>
<dbReference type="InterPro" id="IPR013780">
    <property type="entry name" value="Glyco_hydro_b"/>
</dbReference>
<comment type="function">
    <text evidence="1">Alpha-L-fucosidase is responsible for hydrolyzing the alpha-1,6-linked fucose joined to the reducing-end N-acetylglucosamine of the carbohydrate moieties of glycoproteins.</text>
</comment>
<dbReference type="PANTHER" id="PTHR10030:SF37">
    <property type="entry name" value="ALPHA-L-FUCOSIDASE-RELATED"/>
    <property type="match status" value="1"/>
</dbReference>
<dbReference type="InterPro" id="IPR000933">
    <property type="entry name" value="Glyco_hydro_29"/>
</dbReference>
<proteinExistence type="inferred from homology"/>
<dbReference type="PATRIC" id="fig|1263870.3.peg.4189"/>
<comment type="caution">
    <text evidence="9">The sequence shown here is derived from an EMBL/GenBank/DDBJ whole genome shotgun (WGS) entry which is preliminary data.</text>
</comment>
<feature type="region of interest" description="Disordered" evidence="7">
    <location>
        <begin position="627"/>
        <end position="647"/>
    </location>
</feature>
<dbReference type="InterPro" id="IPR017853">
    <property type="entry name" value="GH"/>
</dbReference>
<dbReference type="GO" id="GO:0016139">
    <property type="term" value="P:glycoside catabolic process"/>
    <property type="evidence" value="ECO:0007669"/>
    <property type="project" value="TreeGrafter"/>
</dbReference>